<feature type="transmembrane region" description="Helical" evidence="1">
    <location>
        <begin position="15"/>
        <end position="36"/>
    </location>
</feature>
<evidence type="ECO:0000313" key="6">
    <source>
        <dbReference type="Proteomes" id="UP000197090"/>
    </source>
</evidence>
<evidence type="ECO:0000313" key="3">
    <source>
        <dbReference type="EMBL" id="OWQ75935.1"/>
    </source>
</evidence>
<feature type="domain" description="Rhodanese" evidence="2">
    <location>
        <begin position="52"/>
        <end position="142"/>
    </location>
</feature>
<dbReference type="EMBL" id="NIVX01000050">
    <property type="protein sequence ID" value="OWQ75935.1"/>
    <property type="molecule type" value="Genomic_DNA"/>
</dbReference>
<proteinExistence type="predicted"/>
<dbReference type="InterPro" id="IPR001763">
    <property type="entry name" value="Rhodanese-like_dom"/>
</dbReference>
<keyword evidence="1" id="KW-1133">Transmembrane helix</keyword>
<dbReference type="EMBL" id="NJGC01000020">
    <property type="protein sequence ID" value="PAM69304.1"/>
    <property type="molecule type" value="Genomic_DNA"/>
</dbReference>
<organism evidence="3 6">
    <name type="scientific">Stenotrophomonas maltophilia</name>
    <name type="common">Pseudomonas maltophilia</name>
    <name type="synonym">Xanthomonas maltophilia</name>
    <dbReference type="NCBI Taxonomy" id="40324"/>
    <lineage>
        <taxon>Bacteria</taxon>
        <taxon>Pseudomonadati</taxon>
        <taxon>Pseudomonadota</taxon>
        <taxon>Gammaproteobacteria</taxon>
        <taxon>Lysobacterales</taxon>
        <taxon>Lysobacteraceae</taxon>
        <taxon>Stenotrophomonas</taxon>
        <taxon>Stenotrophomonas maltophilia group</taxon>
    </lineage>
</organism>
<dbReference type="PROSITE" id="PS50206">
    <property type="entry name" value="RHODANESE_3"/>
    <property type="match status" value="1"/>
</dbReference>
<reference evidence="3 6" key="3">
    <citation type="submission" date="2017-06" db="EMBL/GenBank/DDBJ databases">
        <authorList>
            <person name="Kim H.J."/>
            <person name="Triplett B.A."/>
        </authorList>
    </citation>
    <scope>NUCLEOTIDE SEQUENCE [LARGE SCALE GENOMIC DNA]</scope>
    <source>
        <strain evidence="3 6">594</strain>
    </source>
</reference>
<dbReference type="PANTHER" id="PTHR43031:SF18">
    <property type="entry name" value="RHODANESE-RELATED SULFURTRANSFERASES"/>
    <property type="match status" value="1"/>
</dbReference>
<evidence type="ECO:0000259" key="2">
    <source>
        <dbReference type="PROSITE" id="PS50206"/>
    </source>
</evidence>
<evidence type="ECO:0000313" key="5">
    <source>
        <dbReference type="EMBL" id="PJL28212.1"/>
    </source>
</evidence>
<reference evidence="5 8" key="1">
    <citation type="journal article" date="2017" name="Front. Microbiol.">
        <title>Double-Face Meets the Bacterial World: The Opportunistic Pathogen Stenotrophomonas maltophilia.</title>
        <authorList>
            <person name="Lira F."/>
            <person name="Berg G."/>
            <person name="Martinez J.L."/>
        </authorList>
    </citation>
    <scope>NUCLEOTIDE SEQUENCE [LARGE SCALE GENOMIC DNA]</scope>
    <source>
        <strain evidence="5 8">EA1</strain>
    </source>
</reference>
<dbReference type="SMART" id="SM00450">
    <property type="entry name" value="RHOD"/>
    <property type="match status" value="1"/>
</dbReference>
<evidence type="ECO:0000313" key="8">
    <source>
        <dbReference type="Proteomes" id="UP000230167"/>
    </source>
</evidence>
<sequence>MNYEELLAFAGRNPMLSAALVGLTVAIIVTEIRRLFRGFKGIKPAELTQLINAGGTVVVDLSASGDFEKGHIAGSRNAQASAFGPENKLVANAKQSPVVLVCRSGNASETAAKALKKAGFEKVYVLDGGIPAWQQAELPLVKGRN</sequence>
<dbReference type="RefSeq" id="WP_049416566.1">
    <property type="nucleotide sequence ID" value="NZ_CBCPIZ010000056.1"/>
</dbReference>
<dbReference type="SUPFAM" id="SSF52821">
    <property type="entry name" value="Rhodanese/Cell cycle control phosphatase"/>
    <property type="match status" value="1"/>
</dbReference>
<accession>A0A246I9B2</accession>
<dbReference type="Gene3D" id="3.40.250.10">
    <property type="entry name" value="Rhodanese-like domain"/>
    <property type="match status" value="1"/>
</dbReference>
<dbReference type="InterPro" id="IPR050229">
    <property type="entry name" value="GlpE_sulfurtransferase"/>
</dbReference>
<dbReference type="AlphaFoldDB" id="A0A246I9B2"/>
<dbReference type="CDD" id="cd00158">
    <property type="entry name" value="RHOD"/>
    <property type="match status" value="1"/>
</dbReference>
<reference evidence="4 7" key="2">
    <citation type="submission" date="2017-06" db="EMBL/GenBank/DDBJ databases">
        <title>Genome sequencing and assembly of Stenotrophomonas maltophilia DF07.</title>
        <authorList>
            <person name="Iyer R."/>
        </authorList>
    </citation>
    <scope>NUCLEOTIDE SEQUENCE [LARGE SCALE GENOMIC DNA]</scope>
    <source>
        <strain evidence="4 7">DF07</strain>
    </source>
</reference>
<dbReference type="Proteomes" id="UP000216433">
    <property type="component" value="Unassembled WGS sequence"/>
</dbReference>
<keyword evidence="1" id="KW-0812">Transmembrane</keyword>
<evidence type="ECO:0000256" key="1">
    <source>
        <dbReference type="SAM" id="Phobius"/>
    </source>
</evidence>
<protein>
    <recommendedName>
        <fullName evidence="2">Rhodanese domain-containing protein</fullName>
    </recommendedName>
</protein>
<gene>
    <name evidence="5" type="ORF">B9Y64_13345</name>
    <name evidence="3" type="ORF">CEE63_07250</name>
    <name evidence="4" type="ORF">CEK00_16295</name>
</gene>
<keyword evidence="1" id="KW-0472">Membrane</keyword>
<dbReference type="PANTHER" id="PTHR43031">
    <property type="entry name" value="FAD-DEPENDENT OXIDOREDUCTASE"/>
    <property type="match status" value="1"/>
</dbReference>
<dbReference type="OrthoDB" id="9808735at2"/>
<comment type="caution">
    <text evidence="3">The sequence shown here is derived from an EMBL/GenBank/DDBJ whole genome shotgun (WGS) entry which is preliminary data.</text>
</comment>
<evidence type="ECO:0000313" key="7">
    <source>
        <dbReference type="Proteomes" id="UP000216433"/>
    </source>
</evidence>
<name>A0A246I9B2_STEMA</name>
<dbReference type="Proteomes" id="UP000197090">
    <property type="component" value="Unassembled WGS sequence"/>
</dbReference>
<dbReference type="EMBL" id="NEQV01000004">
    <property type="protein sequence ID" value="PJL28212.1"/>
    <property type="molecule type" value="Genomic_DNA"/>
</dbReference>
<evidence type="ECO:0000313" key="4">
    <source>
        <dbReference type="EMBL" id="PAM69304.1"/>
    </source>
</evidence>
<dbReference type="Pfam" id="PF00581">
    <property type="entry name" value="Rhodanese"/>
    <property type="match status" value="1"/>
</dbReference>
<dbReference type="Proteomes" id="UP000230167">
    <property type="component" value="Unassembled WGS sequence"/>
</dbReference>
<dbReference type="InterPro" id="IPR036873">
    <property type="entry name" value="Rhodanese-like_dom_sf"/>
</dbReference>